<keyword evidence="1 4" id="KW-0328">Glycosyltransferase</keyword>
<dbReference type="EMBL" id="JAUQUB010000001">
    <property type="protein sequence ID" value="MDO7881023.1"/>
    <property type="molecule type" value="Genomic_DNA"/>
</dbReference>
<accession>A0ABT9BJ24</accession>
<evidence type="ECO:0000313" key="5">
    <source>
        <dbReference type="Proteomes" id="UP001241072"/>
    </source>
</evidence>
<dbReference type="RefSeq" id="WP_305001444.1">
    <property type="nucleotide sequence ID" value="NZ_JAUQUB010000001.1"/>
</dbReference>
<dbReference type="Pfam" id="PF00534">
    <property type="entry name" value="Glycos_transf_1"/>
    <property type="match status" value="1"/>
</dbReference>
<dbReference type="InterPro" id="IPR001296">
    <property type="entry name" value="Glyco_trans_1"/>
</dbReference>
<evidence type="ECO:0000256" key="2">
    <source>
        <dbReference type="ARBA" id="ARBA00022679"/>
    </source>
</evidence>
<keyword evidence="2 4" id="KW-0808">Transferase</keyword>
<proteinExistence type="predicted"/>
<dbReference type="Gene3D" id="3.40.50.2000">
    <property type="entry name" value="Glycogen Phosphorylase B"/>
    <property type="match status" value="1"/>
</dbReference>
<feature type="domain" description="Glycosyl transferase family 1" evidence="3">
    <location>
        <begin position="236"/>
        <end position="362"/>
    </location>
</feature>
<dbReference type="SUPFAM" id="SSF53756">
    <property type="entry name" value="UDP-Glycosyltransferase/glycogen phosphorylase"/>
    <property type="match status" value="1"/>
</dbReference>
<protein>
    <submittedName>
        <fullName evidence="4">Glycosyltransferase</fullName>
        <ecNumber evidence="4">2.4.-.-</ecNumber>
    </submittedName>
</protein>
<dbReference type="EC" id="2.4.-.-" evidence="4"/>
<dbReference type="GO" id="GO:0016757">
    <property type="term" value="F:glycosyltransferase activity"/>
    <property type="evidence" value="ECO:0007669"/>
    <property type="project" value="UniProtKB-KW"/>
</dbReference>
<evidence type="ECO:0000256" key="1">
    <source>
        <dbReference type="ARBA" id="ARBA00022676"/>
    </source>
</evidence>
<name>A0ABT9BJ24_9MICO</name>
<reference evidence="4 5" key="1">
    <citation type="submission" date="2023-07" db="EMBL/GenBank/DDBJ databases">
        <title>Protaetiibacter sp. nov WY-16 isolated from soil.</title>
        <authorList>
            <person name="Liu B."/>
            <person name="Wan Y."/>
        </authorList>
    </citation>
    <scope>NUCLEOTIDE SEQUENCE [LARGE SCALE GENOMIC DNA]</scope>
    <source>
        <strain evidence="4 5">WY-16</strain>
    </source>
</reference>
<keyword evidence="5" id="KW-1185">Reference proteome</keyword>
<dbReference type="Proteomes" id="UP001241072">
    <property type="component" value="Unassembled WGS sequence"/>
</dbReference>
<dbReference type="PANTHER" id="PTHR12526">
    <property type="entry name" value="GLYCOSYLTRANSFERASE"/>
    <property type="match status" value="1"/>
</dbReference>
<gene>
    <name evidence="4" type="ORF">Q5716_02160</name>
</gene>
<sequence length="409" mass="43810">MSAPVLLVSAYGADPGIPSEPFIAWTFLVETARLAGARGLDVAVLTNRRSAAALRREQFADPELRFEVLEVGLPRLLRGLEKPRIGMLARVEYLVWNTRARRRVRQLCRSRSVVLAHHVSFATEILPTPIAAAGSDTFRVWGPIGADGVAEVFLIPPRSRASRWEYLVQRARDLLSRTVGRSRARRVDLVLAQSPALERALGDGVRIRVFPNLLLDAPPESAVDDERRASPAAGLSVLSVGHLIPRKRFELAVAALATPELAGATLHLVGRATGVEDYVAAFAERLGVADRVVLHGQIPRGEVLALMRSCSVLLHPAGREGAPGVIGEASSAGIPIVCFAGTGAAAMLRESGTSGVLVEPRRDLAPSELAAAVVAAAGLPRVPGPAWDAARFRGLVHDLITEALDRRRP</sequence>
<comment type="caution">
    <text evidence="4">The sequence shown here is derived from an EMBL/GenBank/DDBJ whole genome shotgun (WGS) entry which is preliminary data.</text>
</comment>
<evidence type="ECO:0000259" key="3">
    <source>
        <dbReference type="Pfam" id="PF00534"/>
    </source>
</evidence>
<evidence type="ECO:0000313" key="4">
    <source>
        <dbReference type="EMBL" id="MDO7881023.1"/>
    </source>
</evidence>
<organism evidence="4 5">
    <name type="scientific">Antiquaquibacter soli</name>
    <dbReference type="NCBI Taxonomy" id="3064523"/>
    <lineage>
        <taxon>Bacteria</taxon>
        <taxon>Bacillati</taxon>
        <taxon>Actinomycetota</taxon>
        <taxon>Actinomycetes</taxon>
        <taxon>Micrococcales</taxon>
        <taxon>Microbacteriaceae</taxon>
        <taxon>Antiquaquibacter</taxon>
    </lineage>
</organism>
<dbReference type="PANTHER" id="PTHR12526:SF510">
    <property type="entry name" value="D-INOSITOL 3-PHOSPHATE GLYCOSYLTRANSFERASE"/>
    <property type="match status" value="1"/>
</dbReference>